<keyword evidence="1" id="KW-1133">Transmembrane helix</keyword>
<dbReference type="InterPro" id="IPR011014">
    <property type="entry name" value="MscS_channel_TM-2"/>
</dbReference>
<dbReference type="EMBL" id="CP012175">
    <property type="protein sequence ID" value="AKV80446.1"/>
    <property type="molecule type" value="Genomic_DNA"/>
</dbReference>
<dbReference type="Proteomes" id="UP000062475">
    <property type="component" value="Chromosome"/>
</dbReference>
<evidence type="ECO:0000313" key="12">
    <source>
        <dbReference type="Proteomes" id="UP000062398"/>
    </source>
</evidence>
<feature type="transmembrane region" description="Helical" evidence="1">
    <location>
        <begin position="85"/>
        <end position="107"/>
    </location>
</feature>
<dbReference type="AlphaFoldDB" id="A0A088E5Y2"/>
<evidence type="ECO:0000259" key="2">
    <source>
        <dbReference type="Pfam" id="PF00924"/>
    </source>
</evidence>
<dbReference type="GO" id="GO:0016020">
    <property type="term" value="C:membrane"/>
    <property type="evidence" value="ECO:0007669"/>
    <property type="project" value="InterPro"/>
</dbReference>
<dbReference type="Proteomes" id="UP000068832">
    <property type="component" value="Chromosome"/>
</dbReference>
<feature type="domain" description="Mechanosensitive ion channel MscS" evidence="2">
    <location>
        <begin position="129"/>
        <end position="197"/>
    </location>
</feature>
<evidence type="ECO:0000313" key="14">
    <source>
        <dbReference type="Proteomes" id="UP000068832"/>
    </source>
</evidence>
<dbReference type="Proteomes" id="UP000061362">
    <property type="component" value="Chromosome"/>
</dbReference>
<dbReference type="PANTHER" id="PTHR30221:SF1">
    <property type="entry name" value="SMALL-CONDUCTANCE MECHANOSENSITIVE CHANNEL"/>
    <property type="match status" value="1"/>
</dbReference>
<dbReference type="EMBL" id="CP012173">
    <property type="protein sequence ID" value="AKV75950.1"/>
    <property type="molecule type" value="Genomic_DNA"/>
</dbReference>
<evidence type="ECO:0000313" key="9">
    <source>
        <dbReference type="Proteomes" id="UP000029084"/>
    </source>
</evidence>
<dbReference type="InterPro" id="IPR010920">
    <property type="entry name" value="LSM_dom_sf"/>
</dbReference>
<reference evidence="8 10" key="3">
    <citation type="submission" date="2015-07" db="EMBL/GenBank/DDBJ databases">
        <title>Physiological, transcriptional responses and genome re-sequencing of acid resistant extremely thermoacidophilic Metallosphaera sedula SARC-M1.</title>
        <authorList>
            <person name="Ai C."/>
            <person name="McCarthy S."/>
            <person name="Eckrich V."/>
            <person name="Rudrappa D."/>
            <person name="Qiu G."/>
            <person name="Blum P."/>
        </authorList>
    </citation>
    <scope>NUCLEOTIDE SEQUENCE [LARGE SCALE GENOMIC DNA]</scope>
    <source>
        <strain evidence="8 10">SARC-M1</strain>
    </source>
</reference>
<dbReference type="Proteomes" id="UP000029084">
    <property type="component" value="Chromosome"/>
</dbReference>
<dbReference type="InterPro" id="IPR006685">
    <property type="entry name" value="MscS_channel_2nd"/>
</dbReference>
<dbReference type="SUPFAM" id="SSF50182">
    <property type="entry name" value="Sm-like ribonucleoproteins"/>
    <property type="match status" value="1"/>
</dbReference>
<sequence length="291" mass="31660">MSSTRPLIRILVLLIIIGALVYILHVILSAFIASNSKLVPYVNDVQLGLDAALVGIGGYIVIRIIKYALENYLASRADKVTMRTVSLVVDLVLYTLLVLAILSALGVNLTGAAIGGAVGGVAIGLAAQTVVSNILSGVMVTSSRTLRPGDAVILQSWIWSPPIVGEAERVTLLFTEVRTISGNLVKVPNSAFLGNTVFTKLKEDGSFSYPYELTVNADVPGNLLLEKARNLIEDEFKSMKAQPPEISFYNKNGSTNVFLVMIRLDEMKNLTRYLDVVNKAFERAYWELKGK</sequence>
<gene>
    <name evidence="3" type="ORF">HA72_0593</name>
    <name evidence="4" type="ORF">MsedA_0605</name>
    <name evidence="5" type="ORF">MsedB_0605</name>
    <name evidence="6" type="ORF">MsedC_0604</name>
    <name evidence="7" type="ORF">MsedD_0605</name>
    <name evidence="8" type="ORF">MsedE_0605</name>
</gene>
<evidence type="ECO:0000313" key="8">
    <source>
        <dbReference type="EMBL" id="AKV82693.1"/>
    </source>
</evidence>
<dbReference type="SUPFAM" id="SSF82861">
    <property type="entry name" value="Mechanosensitive channel protein MscS (YggB), transmembrane region"/>
    <property type="match status" value="1"/>
</dbReference>
<evidence type="ECO:0000313" key="7">
    <source>
        <dbReference type="EMBL" id="AKV80446.1"/>
    </source>
</evidence>
<dbReference type="PATRIC" id="fig|43687.5.peg.608"/>
<feature type="transmembrane region" description="Helical" evidence="1">
    <location>
        <begin position="113"/>
        <end position="135"/>
    </location>
</feature>
<evidence type="ECO:0000313" key="4">
    <source>
        <dbReference type="EMBL" id="AKV73710.1"/>
    </source>
</evidence>
<dbReference type="Proteomes" id="UP000062398">
    <property type="component" value="Chromosome"/>
</dbReference>
<evidence type="ECO:0000313" key="10">
    <source>
        <dbReference type="Proteomes" id="UP000056255"/>
    </source>
</evidence>
<evidence type="ECO:0000313" key="5">
    <source>
        <dbReference type="EMBL" id="AKV75950.1"/>
    </source>
</evidence>
<evidence type="ECO:0000256" key="1">
    <source>
        <dbReference type="SAM" id="Phobius"/>
    </source>
</evidence>
<protein>
    <submittedName>
        <fullName evidence="4">Mechanosensitive ion channel protein MscS</fullName>
    </submittedName>
    <submittedName>
        <fullName evidence="3">MscS Mechanosensitive ion channel</fullName>
    </submittedName>
</protein>
<dbReference type="Proteomes" id="UP000056255">
    <property type="component" value="Chromosome"/>
</dbReference>
<dbReference type="Gene3D" id="1.10.287.1260">
    <property type="match status" value="1"/>
</dbReference>
<dbReference type="InterPro" id="IPR045275">
    <property type="entry name" value="MscS_archaea/bacteria_type"/>
</dbReference>
<keyword evidence="1" id="KW-0812">Transmembrane</keyword>
<organism evidence="3 9">
    <name type="scientific">Metallosphaera sedula</name>
    <dbReference type="NCBI Taxonomy" id="43687"/>
    <lineage>
        <taxon>Archaea</taxon>
        <taxon>Thermoproteota</taxon>
        <taxon>Thermoprotei</taxon>
        <taxon>Sulfolobales</taxon>
        <taxon>Sulfolobaceae</taxon>
        <taxon>Metallosphaera</taxon>
    </lineage>
</organism>
<evidence type="ECO:0000313" key="3">
    <source>
        <dbReference type="EMBL" id="AIM26755.1"/>
    </source>
</evidence>
<dbReference type="OrthoDB" id="34502at2157"/>
<dbReference type="EMBL" id="CP012174">
    <property type="protein sequence ID" value="AKV78201.1"/>
    <property type="molecule type" value="Genomic_DNA"/>
</dbReference>
<dbReference type="Pfam" id="PF00924">
    <property type="entry name" value="MS_channel_2nd"/>
    <property type="match status" value="1"/>
</dbReference>
<dbReference type="EMBL" id="CP008822">
    <property type="protein sequence ID" value="AIM26755.1"/>
    <property type="molecule type" value="Genomic_DNA"/>
</dbReference>
<dbReference type="PANTHER" id="PTHR30221">
    <property type="entry name" value="SMALL-CONDUCTANCE MECHANOSENSITIVE CHANNEL"/>
    <property type="match status" value="1"/>
</dbReference>
<feature type="transmembrane region" description="Helical" evidence="1">
    <location>
        <begin position="45"/>
        <end position="65"/>
    </location>
</feature>
<dbReference type="GO" id="GO:0008381">
    <property type="term" value="F:mechanosensitive monoatomic ion channel activity"/>
    <property type="evidence" value="ECO:0007669"/>
    <property type="project" value="InterPro"/>
</dbReference>
<accession>A0A088E5Y2</accession>
<name>A0A088E5Y2_9CREN</name>
<feature type="transmembrane region" description="Helical" evidence="1">
    <location>
        <begin position="7"/>
        <end position="33"/>
    </location>
</feature>
<reference evidence="11 12" key="2">
    <citation type="journal article" date="2015" name="Genome Announc.">
        <title>Complete Genome Sequences of Evolved Arsenate-Resistant Metallosphaera sedula Strains.</title>
        <authorList>
            <person name="Ai C."/>
            <person name="McCarthy S."/>
            <person name="Schackwitz W."/>
            <person name="Martin J."/>
            <person name="Lipzen A."/>
            <person name="Blum P."/>
        </authorList>
    </citation>
    <scope>NUCLEOTIDE SEQUENCE [LARGE SCALE GENOMIC DNA]</scope>
    <source>
        <strain evidence="6 12">ARS120-1</strain>
        <strain evidence="7 11">ARS120-2</strain>
        <strain evidence="4 14">ARS50-1</strain>
        <strain evidence="5 13">ARS50-2</strain>
    </source>
</reference>
<evidence type="ECO:0000313" key="11">
    <source>
        <dbReference type="Proteomes" id="UP000061362"/>
    </source>
</evidence>
<dbReference type="OMA" id="WIWSPPI"/>
<evidence type="ECO:0000313" key="13">
    <source>
        <dbReference type="Proteomes" id="UP000062475"/>
    </source>
</evidence>
<dbReference type="EMBL" id="CP012176">
    <property type="protein sequence ID" value="AKV82693.1"/>
    <property type="molecule type" value="Genomic_DNA"/>
</dbReference>
<evidence type="ECO:0000313" key="6">
    <source>
        <dbReference type="EMBL" id="AKV78201.1"/>
    </source>
</evidence>
<reference evidence="3 9" key="1">
    <citation type="journal article" date="2014" name="J. Bacteriol.">
        <title>Role of an Archaeal PitA Transporter in the Copper and Arsenic Resistance of Metallosphaera sedula, an Extreme Thermoacidophile.</title>
        <authorList>
            <person name="McCarthy S."/>
            <person name="Ai C."/>
            <person name="Wheaton G."/>
            <person name="Tevatia R."/>
            <person name="Eckrich V."/>
            <person name="Kelly R."/>
            <person name="Blum P."/>
        </authorList>
    </citation>
    <scope>NUCLEOTIDE SEQUENCE [LARGE SCALE GENOMIC DNA]</scope>
    <source>
        <strain evidence="3 9">CuR1</strain>
    </source>
</reference>
<dbReference type="EMBL" id="CP012172">
    <property type="protein sequence ID" value="AKV73710.1"/>
    <property type="molecule type" value="Genomic_DNA"/>
</dbReference>
<keyword evidence="1" id="KW-0472">Membrane</keyword>
<proteinExistence type="predicted"/>